<evidence type="ECO:0000313" key="2">
    <source>
        <dbReference type="Proteomes" id="UP000236724"/>
    </source>
</evidence>
<dbReference type="EMBL" id="FMSV02000092">
    <property type="protein sequence ID" value="SEH04726.1"/>
    <property type="molecule type" value="Genomic_DNA"/>
</dbReference>
<keyword evidence="2" id="KW-1185">Reference proteome</keyword>
<organism evidence="1 2">
    <name type="scientific">Candidatus Venteria ishoeyi</name>
    <dbReference type="NCBI Taxonomy" id="1899563"/>
    <lineage>
        <taxon>Bacteria</taxon>
        <taxon>Pseudomonadati</taxon>
        <taxon>Pseudomonadota</taxon>
        <taxon>Gammaproteobacteria</taxon>
        <taxon>Thiotrichales</taxon>
        <taxon>Thiotrichaceae</taxon>
        <taxon>Venteria</taxon>
    </lineage>
</organism>
<protein>
    <submittedName>
        <fullName evidence="1">Uncharacterized protein</fullName>
    </submittedName>
</protein>
<dbReference type="AlphaFoldDB" id="A0A1H6F6K8"/>
<dbReference type="Proteomes" id="UP000236724">
    <property type="component" value="Unassembled WGS sequence"/>
</dbReference>
<dbReference type="RefSeq" id="WP_103918767.1">
    <property type="nucleotide sequence ID" value="NZ_FMSV02000092.1"/>
</dbReference>
<name>A0A1H6F6K8_9GAMM</name>
<sequence>MLETEKYDILMELGSSIKEIYFSDIPNISLLEALADYEIPSKAKRSPISEKIIFHLPLDKVAGFIDEYEDSNISSNIYSANFQTDQFIDWQALYALPNLRKLVLTCEKIDSIYNYEDISNIQLILSELEHFELLVFDMGETQRKIIEQIESFVHFPFQNIKVEFKSMRKRSKD</sequence>
<gene>
    <name evidence="1" type="ORF">MBHS_00575</name>
</gene>
<evidence type="ECO:0000313" key="1">
    <source>
        <dbReference type="EMBL" id="SEH04726.1"/>
    </source>
</evidence>
<accession>A0A1H6F6K8</accession>
<proteinExistence type="predicted"/>
<reference evidence="1 2" key="1">
    <citation type="submission" date="2016-10" db="EMBL/GenBank/DDBJ databases">
        <authorList>
            <person name="de Groot N.N."/>
        </authorList>
    </citation>
    <scope>NUCLEOTIDE SEQUENCE [LARGE SCALE GENOMIC DNA]</scope>
    <source>
        <strain evidence="1">MBHS1</strain>
    </source>
</reference>